<dbReference type="Proteomes" id="UP000012073">
    <property type="component" value="Unassembled WGS sequence"/>
</dbReference>
<dbReference type="AlphaFoldDB" id="R7Q7I8"/>
<gene>
    <name evidence="1" type="ORF">CHC_T00002909001</name>
</gene>
<keyword evidence="2" id="KW-1185">Reference proteome</keyword>
<organism evidence="1 2">
    <name type="scientific">Chondrus crispus</name>
    <name type="common">Carrageen Irish moss</name>
    <name type="synonym">Polymorpha crispa</name>
    <dbReference type="NCBI Taxonomy" id="2769"/>
    <lineage>
        <taxon>Eukaryota</taxon>
        <taxon>Rhodophyta</taxon>
        <taxon>Florideophyceae</taxon>
        <taxon>Rhodymeniophycidae</taxon>
        <taxon>Gigartinales</taxon>
        <taxon>Gigartinaceae</taxon>
        <taxon>Chondrus</taxon>
    </lineage>
</organism>
<protein>
    <recommendedName>
        <fullName evidence="3">DUF2384 domain-containing protein</fullName>
    </recommendedName>
</protein>
<dbReference type="KEGG" id="ccp:CHC_T00002909001"/>
<dbReference type="GeneID" id="17322018"/>
<evidence type="ECO:0008006" key="3">
    <source>
        <dbReference type="Google" id="ProtNLM"/>
    </source>
</evidence>
<name>R7Q7I8_CHOCR</name>
<accession>R7Q7I8</accession>
<dbReference type="RefSeq" id="XP_005714296.1">
    <property type="nucleotide sequence ID" value="XM_005714239.1"/>
</dbReference>
<sequence>MSRESSRCSSLSVRCRCVDTQPSGRCWKLSTDAARPSLAEAVGNLAGRGERLGPHPAFAGSLEALLPLVHKKCIISASNDLLYEATMAATELARLDPSFDAFLQSLQEPESPGPAFSPRRYSEALQIDLQTLAELAGVHRNTVARAPASRGIQEFLRESIRVIRAATDLSGDVNKALFWYRNEPIPAFQYKTAERLVVEKRSDDLLRYIVSLEAGPAG</sequence>
<dbReference type="Gramene" id="CDF34477">
    <property type="protein sequence ID" value="CDF34477"/>
    <property type="gene ID" value="CHC_T00002909001"/>
</dbReference>
<evidence type="ECO:0000313" key="1">
    <source>
        <dbReference type="EMBL" id="CDF34477.1"/>
    </source>
</evidence>
<evidence type="ECO:0000313" key="2">
    <source>
        <dbReference type="Proteomes" id="UP000012073"/>
    </source>
</evidence>
<dbReference type="EMBL" id="HG001694">
    <property type="protein sequence ID" value="CDF34477.1"/>
    <property type="molecule type" value="Genomic_DNA"/>
</dbReference>
<reference evidence="2" key="1">
    <citation type="journal article" date="2013" name="Proc. Natl. Acad. Sci. U.S.A.">
        <title>Genome structure and metabolic features in the red seaweed Chondrus crispus shed light on evolution of the Archaeplastida.</title>
        <authorList>
            <person name="Collen J."/>
            <person name="Porcel B."/>
            <person name="Carre W."/>
            <person name="Ball S.G."/>
            <person name="Chaparro C."/>
            <person name="Tonon T."/>
            <person name="Barbeyron T."/>
            <person name="Michel G."/>
            <person name="Noel B."/>
            <person name="Valentin K."/>
            <person name="Elias M."/>
            <person name="Artiguenave F."/>
            <person name="Arun A."/>
            <person name="Aury J.M."/>
            <person name="Barbosa-Neto J.F."/>
            <person name="Bothwell J.H."/>
            <person name="Bouget F.Y."/>
            <person name="Brillet L."/>
            <person name="Cabello-Hurtado F."/>
            <person name="Capella-Gutierrez S."/>
            <person name="Charrier B."/>
            <person name="Cladiere L."/>
            <person name="Cock J.M."/>
            <person name="Coelho S.M."/>
            <person name="Colleoni C."/>
            <person name="Czjzek M."/>
            <person name="Da Silva C."/>
            <person name="Delage L."/>
            <person name="Denoeud F."/>
            <person name="Deschamps P."/>
            <person name="Dittami S.M."/>
            <person name="Gabaldon T."/>
            <person name="Gachon C.M."/>
            <person name="Groisillier A."/>
            <person name="Herve C."/>
            <person name="Jabbari K."/>
            <person name="Katinka M."/>
            <person name="Kloareg B."/>
            <person name="Kowalczyk N."/>
            <person name="Labadie K."/>
            <person name="Leblanc C."/>
            <person name="Lopez P.J."/>
            <person name="McLachlan D.H."/>
            <person name="Meslet-Cladiere L."/>
            <person name="Moustafa A."/>
            <person name="Nehr Z."/>
            <person name="Nyvall Collen P."/>
            <person name="Panaud O."/>
            <person name="Partensky F."/>
            <person name="Poulain J."/>
            <person name="Rensing S.A."/>
            <person name="Rousvoal S."/>
            <person name="Samson G."/>
            <person name="Symeonidi A."/>
            <person name="Weissenbach J."/>
            <person name="Zambounis A."/>
            <person name="Wincker P."/>
            <person name="Boyen C."/>
        </authorList>
    </citation>
    <scope>NUCLEOTIDE SEQUENCE [LARGE SCALE GENOMIC DNA]</scope>
    <source>
        <strain evidence="2">cv. Stackhouse</strain>
    </source>
</reference>
<proteinExistence type="predicted"/>